<accession>A0A6P8PXX0</accession>
<dbReference type="InterPro" id="IPR000832">
    <property type="entry name" value="GPCR_2_secretin-like"/>
</dbReference>
<evidence type="ECO:0000256" key="6">
    <source>
        <dbReference type="ARBA" id="ARBA00023170"/>
    </source>
</evidence>
<dbReference type="InterPro" id="IPR003288">
    <property type="entry name" value="GPCR_2_GHRH_rcpt"/>
</dbReference>
<feature type="transmembrane region" description="Helical" evidence="9">
    <location>
        <begin position="448"/>
        <end position="466"/>
    </location>
</feature>
<dbReference type="GeneID" id="117354936"/>
<dbReference type="PROSITE" id="PS50261">
    <property type="entry name" value="G_PROTEIN_RECEP_F2_4"/>
    <property type="match status" value="1"/>
</dbReference>
<organism evidence="11 12">
    <name type="scientific">Geotrypetes seraphini</name>
    <name type="common">Gaboon caecilian</name>
    <name type="synonym">Caecilia seraphini</name>
    <dbReference type="NCBI Taxonomy" id="260995"/>
    <lineage>
        <taxon>Eukaryota</taxon>
        <taxon>Metazoa</taxon>
        <taxon>Chordata</taxon>
        <taxon>Craniata</taxon>
        <taxon>Vertebrata</taxon>
        <taxon>Euteleostomi</taxon>
        <taxon>Amphibia</taxon>
        <taxon>Gymnophiona</taxon>
        <taxon>Geotrypetes</taxon>
    </lineage>
</organism>
<dbReference type="RefSeq" id="XP_033788789.1">
    <property type="nucleotide sequence ID" value="XM_033932898.1"/>
</dbReference>
<dbReference type="CTD" id="2692"/>
<dbReference type="GO" id="GO:0017046">
    <property type="term" value="F:peptide hormone binding"/>
    <property type="evidence" value="ECO:0007669"/>
    <property type="project" value="TreeGrafter"/>
</dbReference>
<dbReference type="KEGG" id="gsh:117354936"/>
<dbReference type="FunFam" id="1.20.1070.10:FF:000114">
    <property type="entry name" value="Growth hormone releasing hormone receptor"/>
    <property type="match status" value="1"/>
</dbReference>
<keyword evidence="6 12" id="KW-0675">Receptor</keyword>
<feature type="transmembrane region" description="Helical" evidence="9">
    <location>
        <begin position="404"/>
        <end position="428"/>
    </location>
</feature>
<dbReference type="InterPro" id="IPR050332">
    <property type="entry name" value="GPCR_2"/>
</dbReference>
<dbReference type="FunCoup" id="A0A6P8PXX0">
    <property type="interactions" value="346"/>
</dbReference>
<dbReference type="PANTHER" id="PTHR45620">
    <property type="entry name" value="PDF RECEPTOR-LIKE PROTEIN-RELATED"/>
    <property type="match status" value="1"/>
</dbReference>
<dbReference type="GO" id="GO:0008528">
    <property type="term" value="F:G protein-coupled peptide receptor activity"/>
    <property type="evidence" value="ECO:0007669"/>
    <property type="project" value="TreeGrafter"/>
</dbReference>
<keyword evidence="5 9" id="KW-0472">Membrane</keyword>
<evidence type="ECO:0000256" key="4">
    <source>
        <dbReference type="ARBA" id="ARBA00023040"/>
    </source>
</evidence>
<feature type="domain" description="G-protein coupled receptors family 2 profile 2" evidence="10">
    <location>
        <begin position="250"/>
        <end position="501"/>
    </location>
</feature>
<feature type="transmembrane region" description="Helical" evidence="9">
    <location>
        <begin position="252"/>
        <end position="275"/>
    </location>
</feature>
<dbReference type="OrthoDB" id="5967113at2759"/>
<evidence type="ECO:0000256" key="7">
    <source>
        <dbReference type="ARBA" id="ARBA00023180"/>
    </source>
</evidence>
<evidence type="ECO:0000259" key="10">
    <source>
        <dbReference type="PROSITE" id="PS50261"/>
    </source>
</evidence>
<dbReference type="InterPro" id="IPR017981">
    <property type="entry name" value="GPCR_2-like_7TM"/>
</dbReference>
<feature type="transmembrane region" description="Helical" evidence="9">
    <location>
        <begin position="362"/>
        <end position="384"/>
    </location>
</feature>
<keyword evidence="2 9" id="KW-0812">Transmembrane</keyword>
<reference evidence="12" key="1">
    <citation type="submission" date="2025-08" db="UniProtKB">
        <authorList>
            <consortium name="RefSeq"/>
        </authorList>
    </citation>
    <scope>IDENTIFICATION</scope>
</reference>
<dbReference type="GO" id="GO:0005886">
    <property type="term" value="C:plasma membrane"/>
    <property type="evidence" value="ECO:0007669"/>
    <property type="project" value="TreeGrafter"/>
</dbReference>
<dbReference type="GO" id="GO:0019838">
    <property type="term" value="F:growth factor binding"/>
    <property type="evidence" value="ECO:0007669"/>
    <property type="project" value="TreeGrafter"/>
</dbReference>
<evidence type="ECO:0000256" key="9">
    <source>
        <dbReference type="SAM" id="Phobius"/>
    </source>
</evidence>
<dbReference type="InterPro" id="IPR017983">
    <property type="entry name" value="GPCR_2_secretin-like_CS"/>
</dbReference>
<dbReference type="InterPro" id="IPR036445">
    <property type="entry name" value="GPCR_2_extracell_dom_sf"/>
</dbReference>
<evidence type="ECO:0000256" key="8">
    <source>
        <dbReference type="ARBA" id="ARBA00023224"/>
    </source>
</evidence>
<dbReference type="PRINTS" id="PR01352">
    <property type="entry name" value="GHRHRECEPTOR"/>
</dbReference>
<keyword evidence="7" id="KW-0325">Glycoprotein</keyword>
<proteinExistence type="predicted"/>
<dbReference type="Pfam" id="PF00002">
    <property type="entry name" value="7tm_2"/>
    <property type="match status" value="1"/>
</dbReference>
<name>A0A6P8PXX0_GEOSA</name>
<sequence>MGKRKDASPPGPPVVGSMRNQIQMTLDTSLTWHLQEMSQTSGGMLSLLADLSSDQASQSSIQRQTPLQPGSGSKVEEWPIQSVCMATQLVSLGGAAGAEEFEGQITIEARPPVPNALAGEILPSPVEQFVELIKLAKVSMEDLWKAIVTMDSNLKKALITVLSDCALNSTQVNTQGGAGYLHPECVFNIKLKKDEQKCLNASEEQFSKAKGTIRRNCTSKGWSEPFPPYHIACPVNDEIPVEELSYFSTVKIIYTVGYSMSIISLSIAVIVLIILRRLHCHRNYIHIQLFITFILKAFAVFIKDAFLFSDEDVDHCSLSTTECKVSIVFLNYFTMTNFKWLLVEALYLNSLLVSSFPHGRRYFWWLVLFGWGSPTFFITVWIISKTYFEDKECWDVNEESHYWWIIRGPITLCIGVSFLLFINIIRILLKKLDPRQINFNNSSQYRRLTKSTLLLIPLFGTHYIVFNFLPEYDKMEVRIYLELCIGSFQGFIVAVLYCFLNQEVQAEIIRRWHTNSYELRPTWPKRTRWIPPSSSAAKITTSVC</sequence>
<evidence type="ECO:0000256" key="3">
    <source>
        <dbReference type="ARBA" id="ARBA00022989"/>
    </source>
</evidence>
<feature type="transmembrane region" description="Helical" evidence="9">
    <location>
        <begin position="287"/>
        <end position="309"/>
    </location>
</feature>
<evidence type="ECO:0000256" key="2">
    <source>
        <dbReference type="ARBA" id="ARBA00022692"/>
    </source>
</evidence>
<dbReference type="PROSITE" id="PS00650">
    <property type="entry name" value="G_PROTEIN_RECEP_F2_2"/>
    <property type="match status" value="1"/>
</dbReference>
<keyword evidence="11" id="KW-1185">Reference proteome</keyword>
<dbReference type="Gene3D" id="1.20.1070.10">
    <property type="entry name" value="Rhodopsin 7-helix transmembrane proteins"/>
    <property type="match status" value="1"/>
</dbReference>
<dbReference type="InParanoid" id="A0A6P8PXX0"/>
<dbReference type="Proteomes" id="UP000515159">
    <property type="component" value="Chromosome 2"/>
</dbReference>
<dbReference type="SUPFAM" id="SSF81321">
    <property type="entry name" value="Family A G protein-coupled receptor-like"/>
    <property type="match status" value="1"/>
</dbReference>
<comment type="subcellular location">
    <subcellularLocation>
        <location evidence="1">Membrane</location>
        <topology evidence="1">Multi-pass membrane protein</topology>
    </subcellularLocation>
</comment>
<evidence type="ECO:0000256" key="1">
    <source>
        <dbReference type="ARBA" id="ARBA00004141"/>
    </source>
</evidence>
<feature type="transmembrane region" description="Helical" evidence="9">
    <location>
        <begin position="329"/>
        <end position="350"/>
    </location>
</feature>
<evidence type="ECO:0000313" key="11">
    <source>
        <dbReference type="Proteomes" id="UP000515159"/>
    </source>
</evidence>
<feature type="transmembrane region" description="Helical" evidence="9">
    <location>
        <begin position="478"/>
        <end position="500"/>
    </location>
</feature>
<dbReference type="PRINTS" id="PR00249">
    <property type="entry name" value="GPCRSECRETIN"/>
</dbReference>
<dbReference type="GO" id="GO:0007166">
    <property type="term" value="P:cell surface receptor signaling pathway"/>
    <property type="evidence" value="ECO:0007669"/>
    <property type="project" value="InterPro"/>
</dbReference>
<dbReference type="GO" id="GO:0007189">
    <property type="term" value="P:adenylate cyclase-activating G protein-coupled receptor signaling pathway"/>
    <property type="evidence" value="ECO:0007669"/>
    <property type="project" value="TreeGrafter"/>
</dbReference>
<dbReference type="AlphaFoldDB" id="A0A6P8PXX0"/>
<dbReference type="PANTHER" id="PTHR45620:SF14">
    <property type="entry name" value="GROWTH HORMONE-RELEASING HORMONE RECEPTOR"/>
    <property type="match status" value="1"/>
</dbReference>
<dbReference type="GO" id="GO:0008284">
    <property type="term" value="P:positive regulation of cell population proliferation"/>
    <property type="evidence" value="ECO:0007669"/>
    <property type="project" value="TreeGrafter"/>
</dbReference>
<evidence type="ECO:0000313" key="12">
    <source>
        <dbReference type="RefSeq" id="XP_033788789.1"/>
    </source>
</evidence>
<keyword evidence="3 9" id="KW-1133">Transmembrane helix</keyword>
<keyword evidence="8" id="KW-0807">Transducer</keyword>
<dbReference type="SUPFAM" id="SSF111418">
    <property type="entry name" value="Hormone receptor domain"/>
    <property type="match status" value="1"/>
</dbReference>
<keyword evidence="4" id="KW-0297">G-protein coupled receptor</keyword>
<evidence type="ECO:0000256" key="5">
    <source>
        <dbReference type="ARBA" id="ARBA00023136"/>
    </source>
</evidence>
<protein>
    <submittedName>
        <fullName evidence="12">Growth hormone-releasing hormone receptor</fullName>
    </submittedName>
</protein>
<dbReference type="GO" id="GO:0016520">
    <property type="term" value="F:growth hormone-releasing hormone receptor activity"/>
    <property type="evidence" value="ECO:0007669"/>
    <property type="project" value="TreeGrafter"/>
</dbReference>
<gene>
    <name evidence="12" type="primary">GHRHR</name>
</gene>